<dbReference type="CDD" id="cd16936">
    <property type="entry name" value="HATPase_RsbW-like"/>
    <property type="match status" value="1"/>
</dbReference>
<keyword evidence="1" id="KW-0723">Serine/threonine-protein kinase</keyword>
<dbReference type="PANTHER" id="PTHR35526">
    <property type="entry name" value="ANTI-SIGMA-F FACTOR RSBW-RELATED"/>
    <property type="match status" value="1"/>
</dbReference>
<dbReference type="EMBL" id="FCOM02000084">
    <property type="protein sequence ID" value="SAL87073.1"/>
    <property type="molecule type" value="Genomic_DNA"/>
</dbReference>
<dbReference type="InterPro" id="IPR050267">
    <property type="entry name" value="Anti-sigma-factor_SerPK"/>
</dbReference>
<dbReference type="GO" id="GO:0004674">
    <property type="term" value="F:protein serine/threonine kinase activity"/>
    <property type="evidence" value="ECO:0007669"/>
    <property type="project" value="UniProtKB-KW"/>
</dbReference>
<name>A0A158L290_9BURK</name>
<dbReference type="SUPFAM" id="SSF55874">
    <property type="entry name" value="ATPase domain of HSP90 chaperone/DNA topoisomerase II/histidine kinase"/>
    <property type="match status" value="1"/>
</dbReference>
<proteinExistence type="predicted"/>
<reference evidence="3" key="1">
    <citation type="submission" date="2016-01" db="EMBL/GenBank/DDBJ databases">
        <authorList>
            <person name="Peeters C."/>
        </authorList>
    </citation>
    <scope>NUCLEOTIDE SEQUENCE [LARGE SCALE GENOMIC DNA]</scope>
    <source>
        <strain evidence="3">LMG 29317</strain>
    </source>
</reference>
<evidence type="ECO:0000256" key="1">
    <source>
        <dbReference type="ARBA" id="ARBA00022527"/>
    </source>
</evidence>
<dbReference type="EC" id="2.7.11.1" evidence="3"/>
<gene>
    <name evidence="3" type="primary">btrW</name>
    <name evidence="3" type="ORF">AWB74_07960</name>
</gene>
<dbReference type="Pfam" id="PF13581">
    <property type="entry name" value="HATPase_c_2"/>
    <property type="match status" value="1"/>
</dbReference>
<evidence type="ECO:0000313" key="3">
    <source>
        <dbReference type="EMBL" id="SAL87073.1"/>
    </source>
</evidence>
<sequence length="145" mass="16094">MNATDTLDMQLDAQAPDIGELVNRLQAFFDERGLPGMLFQSFAMAFDEVISNIAAYGSAHDPIRVQVMVTAGEVRAEVIDDGVAFDPLQLPDPDVTSNVDDRAIGGLGVFLVRKMMDEVAYERRGRLNCLMFRKRVEAEPDLTRT</sequence>
<keyword evidence="4" id="KW-1185">Reference proteome</keyword>
<feature type="domain" description="Histidine kinase/HSP90-like ATPase" evidence="2">
    <location>
        <begin position="17"/>
        <end position="134"/>
    </location>
</feature>
<protein>
    <submittedName>
        <fullName evidence="3">Serine/threonine-protein kinase BtrW</fullName>
        <ecNumber evidence="3">2.7.11.1</ecNumber>
    </submittedName>
</protein>
<dbReference type="Gene3D" id="3.30.565.10">
    <property type="entry name" value="Histidine kinase-like ATPase, C-terminal domain"/>
    <property type="match status" value="1"/>
</dbReference>
<dbReference type="Proteomes" id="UP000055019">
    <property type="component" value="Unassembled WGS sequence"/>
</dbReference>
<dbReference type="OrthoDB" id="327549at2"/>
<comment type="caution">
    <text evidence="3">The sequence shown here is derived from an EMBL/GenBank/DDBJ whole genome shotgun (WGS) entry which is preliminary data.</text>
</comment>
<keyword evidence="3" id="KW-0418">Kinase</keyword>
<dbReference type="InterPro" id="IPR003594">
    <property type="entry name" value="HATPase_dom"/>
</dbReference>
<dbReference type="AlphaFoldDB" id="A0A158L290"/>
<evidence type="ECO:0000313" key="4">
    <source>
        <dbReference type="Proteomes" id="UP000055019"/>
    </source>
</evidence>
<dbReference type="InterPro" id="IPR036890">
    <property type="entry name" value="HATPase_C_sf"/>
</dbReference>
<evidence type="ECO:0000259" key="2">
    <source>
        <dbReference type="Pfam" id="PF13581"/>
    </source>
</evidence>
<accession>A0A158L290</accession>
<keyword evidence="3" id="KW-0808">Transferase</keyword>
<organism evidence="3 4">
    <name type="scientific">Caballeronia arvi</name>
    <dbReference type="NCBI Taxonomy" id="1777135"/>
    <lineage>
        <taxon>Bacteria</taxon>
        <taxon>Pseudomonadati</taxon>
        <taxon>Pseudomonadota</taxon>
        <taxon>Betaproteobacteria</taxon>
        <taxon>Burkholderiales</taxon>
        <taxon>Burkholderiaceae</taxon>
        <taxon>Caballeronia</taxon>
    </lineage>
</organism>
<dbReference type="RefSeq" id="WP_061152067.1">
    <property type="nucleotide sequence ID" value="NZ_FCOM02000084.1"/>
</dbReference>